<accession>A0ABQ7DXX3</accession>
<dbReference type="EMBL" id="QGKV02000649">
    <property type="protein sequence ID" value="KAF3582862.1"/>
    <property type="molecule type" value="Genomic_DNA"/>
</dbReference>
<dbReference type="PANTHER" id="PTHR34659">
    <property type="entry name" value="BNAA05G11610D PROTEIN"/>
    <property type="match status" value="1"/>
</dbReference>
<evidence type="ECO:0000256" key="1">
    <source>
        <dbReference type="SAM" id="MobiDB-lite"/>
    </source>
</evidence>
<comment type="caution">
    <text evidence="2">The sequence shown here is derived from an EMBL/GenBank/DDBJ whole genome shotgun (WGS) entry which is preliminary data.</text>
</comment>
<evidence type="ECO:0000313" key="3">
    <source>
        <dbReference type="Proteomes" id="UP000266723"/>
    </source>
</evidence>
<feature type="compositionally biased region" description="Polar residues" evidence="1">
    <location>
        <begin position="499"/>
        <end position="511"/>
    </location>
</feature>
<dbReference type="Proteomes" id="UP000266723">
    <property type="component" value="Unassembled WGS sequence"/>
</dbReference>
<feature type="region of interest" description="Disordered" evidence="1">
    <location>
        <begin position="499"/>
        <end position="526"/>
    </location>
</feature>
<dbReference type="PANTHER" id="PTHR34659:SF8">
    <property type="entry name" value="(RAPE) HYPOTHETICAL PROTEIN"/>
    <property type="match status" value="1"/>
</dbReference>
<keyword evidence="3" id="KW-1185">Reference proteome</keyword>
<evidence type="ECO:0000313" key="2">
    <source>
        <dbReference type="EMBL" id="KAF3582862.1"/>
    </source>
</evidence>
<name>A0ABQ7DXX3_BRACR</name>
<sequence>MDFKGIAWVGSVYQKFEAMYLEVEEIIVQDTAKYVGNSVKRFCSDVVQDLRPNDSVGKESPVSTLHEYASVCSSFKKKREEQDVTEGKKDGFAMELRGLDADDYDICTSPSQSSCGGPYRRTRLGRKQGFKKEVTRPYIQKDSTSLSMVHITRVRNDVGTVKSSDPPPPPPGEVARLVSKEECYRSDNQHGLTVVGSVRSQDAEIRTKDEHSLAVADSVRSKDSVIQPCVAISLPSGSDGKTSSSCVSEQKSEILQQLSGRSVEESCIIVDRDELHCVFPDKEENDKRKPYKKIRDAISSRMKQNREQEYKQLARQWYTEDVHNGRECGENLKQIEEDRSSQESEWELLRKHQTLVTKSRWRLAFGLLHHTAVKLHPLACLLRRGLHSSASVFRGSPWSSLPRIRGQDQPASVVRVGSFPSSSLCHVSAVATNPLCESAAYLLSTAAKFSLCRQPVVLCSSVSDAVDVSQASSSSWSSPPQSNLQATVKNRPSRLQLAGTQFSSNQASPSGFRSGEEKLVSSNGYF</sequence>
<dbReference type="InterPro" id="IPR053273">
    <property type="entry name" value="CST_Regulator"/>
</dbReference>
<organism evidence="2 3">
    <name type="scientific">Brassica cretica</name>
    <name type="common">Mustard</name>
    <dbReference type="NCBI Taxonomy" id="69181"/>
    <lineage>
        <taxon>Eukaryota</taxon>
        <taxon>Viridiplantae</taxon>
        <taxon>Streptophyta</taxon>
        <taxon>Embryophyta</taxon>
        <taxon>Tracheophyta</taxon>
        <taxon>Spermatophyta</taxon>
        <taxon>Magnoliopsida</taxon>
        <taxon>eudicotyledons</taxon>
        <taxon>Gunneridae</taxon>
        <taxon>Pentapetalae</taxon>
        <taxon>rosids</taxon>
        <taxon>malvids</taxon>
        <taxon>Brassicales</taxon>
        <taxon>Brassicaceae</taxon>
        <taxon>Brassiceae</taxon>
        <taxon>Brassica</taxon>
    </lineage>
</organism>
<protein>
    <recommendedName>
        <fullName evidence="4">DUF4005 domain-containing protein</fullName>
    </recommendedName>
</protein>
<proteinExistence type="predicted"/>
<evidence type="ECO:0008006" key="4">
    <source>
        <dbReference type="Google" id="ProtNLM"/>
    </source>
</evidence>
<gene>
    <name evidence="2" type="ORF">DY000_02034925</name>
</gene>
<reference evidence="2 3" key="1">
    <citation type="journal article" date="2020" name="BMC Genomics">
        <title>Intraspecific diversification of the crop wild relative Brassica cretica Lam. using demographic model selection.</title>
        <authorList>
            <person name="Kioukis A."/>
            <person name="Michalopoulou V.A."/>
            <person name="Briers L."/>
            <person name="Pirintsos S."/>
            <person name="Studholme D.J."/>
            <person name="Pavlidis P."/>
            <person name="Sarris P.F."/>
        </authorList>
    </citation>
    <scope>NUCLEOTIDE SEQUENCE [LARGE SCALE GENOMIC DNA]</scope>
    <source>
        <strain evidence="3">cv. PFS-1207/04</strain>
    </source>
</reference>